<sequence length="66" mass="7629">MMLTVQEAYAAMFRHLEQYYGRTQADDVGALLGDLQLAENGEPFDPAAWHDWMEAVMWVKQHSEMP</sequence>
<protein>
    <submittedName>
        <fullName evidence="1">Uncharacterized protein</fullName>
    </submittedName>
</protein>
<dbReference type="EMBL" id="CP158299">
    <property type="protein sequence ID" value="XBV85980.1"/>
    <property type="molecule type" value="Genomic_DNA"/>
</dbReference>
<proteinExistence type="predicted"/>
<gene>
    <name evidence="1" type="ORF">ABOD76_06655</name>
</gene>
<reference evidence="1" key="1">
    <citation type="submission" date="2024-06" db="EMBL/GenBank/DDBJ databases">
        <title>Draft Genome Sequence of Deinococcus sonorensis Type Strain KR-87, a Biofilm Producing Representative of the Genus Deinococcus.</title>
        <authorList>
            <person name="Boren L.S."/>
            <person name="Grosso R.A."/>
            <person name="Hugenberg-Cox A.N."/>
            <person name="Hill J.T.E."/>
            <person name="Albert C.M."/>
            <person name="Tuohy J.M."/>
        </authorList>
    </citation>
    <scope>NUCLEOTIDE SEQUENCE</scope>
    <source>
        <strain evidence="1">KR-87</strain>
    </source>
</reference>
<dbReference type="RefSeq" id="WP_350244029.1">
    <property type="nucleotide sequence ID" value="NZ_CP158299.1"/>
</dbReference>
<dbReference type="KEGG" id="dsc:ABOD76_06655"/>
<evidence type="ECO:0000313" key="1">
    <source>
        <dbReference type="EMBL" id="XBV85980.1"/>
    </source>
</evidence>
<organism evidence="1">
    <name type="scientific">Deinococcus sonorensis KR-87</name>
    <dbReference type="NCBI Taxonomy" id="694439"/>
    <lineage>
        <taxon>Bacteria</taxon>
        <taxon>Thermotogati</taxon>
        <taxon>Deinococcota</taxon>
        <taxon>Deinococci</taxon>
        <taxon>Deinococcales</taxon>
        <taxon>Deinococcaceae</taxon>
        <taxon>Deinococcus</taxon>
    </lineage>
</organism>
<name>A0AAU7UBQ7_9DEIO</name>
<dbReference type="AlphaFoldDB" id="A0AAU7UBQ7"/>
<accession>A0AAU7UBQ7</accession>